<protein>
    <submittedName>
        <fullName evidence="2">Uncharacterized protein</fullName>
    </submittedName>
</protein>
<gene>
    <name evidence="2" type="ORF">MRATA1EN1_LOCUS28903</name>
</gene>
<evidence type="ECO:0000313" key="2">
    <source>
        <dbReference type="EMBL" id="CAI9179941.1"/>
    </source>
</evidence>
<feature type="region of interest" description="Disordered" evidence="1">
    <location>
        <begin position="1"/>
        <end position="31"/>
    </location>
</feature>
<evidence type="ECO:0000256" key="1">
    <source>
        <dbReference type="SAM" id="MobiDB-lite"/>
    </source>
</evidence>
<sequence length="134" mass="14906">MFNSQSFRPSVVSDSLRPHGRQSTSLLSPWDSPGKNTGVGCHALLQGIFPTQESNLHLLHWQTDSLPLVLPDFYVEFKTMPLSLPIMGPGSNHHFKHPQHCNPLETSEIVEANTCYRTLPKSHQCPHGSFGPLP</sequence>
<proteinExistence type="predicted"/>
<accession>A0ABN9A6C5</accession>
<evidence type="ECO:0000313" key="3">
    <source>
        <dbReference type="Proteomes" id="UP001176941"/>
    </source>
</evidence>
<keyword evidence="3" id="KW-1185">Reference proteome</keyword>
<dbReference type="EMBL" id="OX459945">
    <property type="protein sequence ID" value="CAI9179941.1"/>
    <property type="molecule type" value="Genomic_DNA"/>
</dbReference>
<name>A0ABN9A6C5_RANTA</name>
<reference evidence="2" key="1">
    <citation type="submission" date="2023-04" db="EMBL/GenBank/DDBJ databases">
        <authorList>
            <consortium name="ELIXIR-Norway"/>
        </authorList>
    </citation>
    <scope>NUCLEOTIDE SEQUENCE [LARGE SCALE GENOMIC DNA]</scope>
</reference>
<organism evidence="2 3">
    <name type="scientific">Rangifer tarandus platyrhynchus</name>
    <name type="common">Svalbard reindeer</name>
    <dbReference type="NCBI Taxonomy" id="3082113"/>
    <lineage>
        <taxon>Eukaryota</taxon>
        <taxon>Metazoa</taxon>
        <taxon>Chordata</taxon>
        <taxon>Craniata</taxon>
        <taxon>Vertebrata</taxon>
        <taxon>Euteleostomi</taxon>
        <taxon>Mammalia</taxon>
        <taxon>Eutheria</taxon>
        <taxon>Laurasiatheria</taxon>
        <taxon>Artiodactyla</taxon>
        <taxon>Ruminantia</taxon>
        <taxon>Pecora</taxon>
        <taxon>Cervidae</taxon>
        <taxon>Odocoileinae</taxon>
        <taxon>Rangifer</taxon>
    </lineage>
</organism>
<dbReference type="Proteomes" id="UP001176941">
    <property type="component" value="Chromosome 9"/>
</dbReference>